<feature type="domain" description="SWIM-type" evidence="3">
    <location>
        <begin position="17"/>
        <end position="53"/>
    </location>
</feature>
<dbReference type="InterPro" id="IPR007527">
    <property type="entry name" value="Znf_SWIM"/>
</dbReference>
<evidence type="ECO:0000313" key="5">
    <source>
        <dbReference type="Proteomes" id="UP000233469"/>
    </source>
</evidence>
<proteinExistence type="predicted"/>
<evidence type="ECO:0000256" key="1">
    <source>
        <dbReference type="PROSITE-ProRule" id="PRU00325"/>
    </source>
</evidence>
<dbReference type="EMBL" id="LLXL01005870">
    <property type="protein sequence ID" value="PKK56294.1"/>
    <property type="molecule type" value="Genomic_DNA"/>
</dbReference>
<dbReference type="PROSITE" id="PS50966">
    <property type="entry name" value="ZF_SWIM"/>
    <property type="match status" value="1"/>
</dbReference>
<keyword evidence="1" id="KW-0479">Metal-binding</keyword>
<protein>
    <recommendedName>
        <fullName evidence="3">SWIM-type domain-containing protein</fullName>
    </recommendedName>
</protein>
<name>A0A2N1M3T1_9GLOM</name>
<reference evidence="4 5" key="2">
    <citation type="submission" date="2017-10" db="EMBL/GenBank/DDBJ databases">
        <title>Extensive intraspecific genome diversity in a model arbuscular mycorrhizal fungus.</title>
        <authorList>
            <person name="Chen E.C.H."/>
            <person name="Morin E."/>
            <person name="Baudet D."/>
            <person name="Noel J."/>
            <person name="Ndikumana S."/>
            <person name="Charron P."/>
            <person name="St-Onge C."/>
            <person name="Giorgi J."/>
            <person name="Grigoriev I.V."/>
            <person name="Roux C."/>
            <person name="Martin F.M."/>
            <person name="Corradi N."/>
        </authorList>
    </citation>
    <scope>NUCLEOTIDE SEQUENCE [LARGE SCALE GENOMIC DNA]</scope>
    <source>
        <strain evidence="4 5">C2</strain>
    </source>
</reference>
<comment type="caution">
    <text evidence="4">The sequence shown here is derived from an EMBL/GenBank/DDBJ whole genome shotgun (WGS) entry which is preliminary data.</text>
</comment>
<keyword evidence="1" id="KW-0862">Zinc</keyword>
<dbReference type="AlphaFoldDB" id="A0A2N1M3T1"/>
<dbReference type="PANTHER" id="PTHR47718">
    <property type="entry name" value="OS01G0519700 PROTEIN"/>
    <property type="match status" value="1"/>
</dbReference>
<accession>A0A2N1M3T1</accession>
<dbReference type="Proteomes" id="UP000233469">
    <property type="component" value="Unassembled WGS sequence"/>
</dbReference>
<gene>
    <name evidence="4" type="ORF">RhiirC2_858662</name>
</gene>
<evidence type="ECO:0000313" key="4">
    <source>
        <dbReference type="EMBL" id="PKK56294.1"/>
    </source>
</evidence>
<feature type="compositionally biased region" description="Basic and acidic residues" evidence="2">
    <location>
        <begin position="195"/>
        <end position="209"/>
    </location>
</feature>
<keyword evidence="1" id="KW-0863">Zinc-finger</keyword>
<sequence length="303" mass="35481">MQTYQIYRFNHETKPGRKVVHNGETNHFVCSCKYTTFSGIICRHIFRVATQLNLNNLPESLFHNQWRKDPSNLVLTQNFHLFCNNIQSPNDKIIERVEDYEYLLSKVFHEIKGLVKKYPEMAQEFYTTNNTLLQNRIKSANNQKTCKSTTKNLIRNPQTATNNSKKREKKSKVMNDLSNKKRKTRSNNSSGLSLQEKENIPKYDDKKNDNINASSSMHRVFQNLPQISVTELMDMEIVEIDNGLSKKKDNELFCLFCNQSLPNPLPKKLLDYLKILQNKDKILETDRAEFCFMHYAETAIILM</sequence>
<evidence type="ECO:0000259" key="3">
    <source>
        <dbReference type="PROSITE" id="PS50966"/>
    </source>
</evidence>
<feature type="compositionally biased region" description="Polar residues" evidence="2">
    <location>
        <begin position="143"/>
        <end position="163"/>
    </location>
</feature>
<feature type="region of interest" description="Disordered" evidence="2">
    <location>
        <begin position="143"/>
        <end position="211"/>
    </location>
</feature>
<organism evidence="4 5">
    <name type="scientific">Rhizophagus irregularis</name>
    <dbReference type="NCBI Taxonomy" id="588596"/>
    <lineage>
        <taxon>Eukaryota</taxon>
        <taxon>Fungi</taxon>
        <taxon>Fungi incertae sedis</taxon>
        <taxon>Mucoromycota</taxon>
        <taxon>Glomeromycotina</taxon>
        <taxon>Glomeromycetes</taxon>
        <taxon>Glomerales</taxon>
        <taxon>Glomeraceae</taxon>
        <taxon>Rhizophagus</taxon>
    </lineage>
</organism>
<dbReference type="GO" id="GO:0008270">
    <property type="term" value="F:zinc ion binding"/>
    <property type="evidence" value="ECO:0007669"/>
    <property type="project" value="UniProtKB-KW"/>
</dbReference>
<dbReference type="VEuPathDB" id="FungiDB:RhiirFUN_004583"/>
<evidence type="ECO:0000256" key="2">
    <source>
        <dbReference type="SAM" id="MobiDB-lite"/>
    </source>
</evidence>
<dbReference type="PANTHER" id="PTHR47718:SF13">
    <property type="entry name" value="OS09G0290500 PROTEIN"/>
    <property type="match status" value="1"/>
</dbReference>
<reference evidence="4 5" key="1">
    <citation type="submission" date="2016-04" db="EMBL/GenBank/DDBJ databases">
        <title>Genome analyses suggest a sexual origin of heterokaryosis in a supposedly ancient asexual fungus.</title>
        <authorList>
            <person name="Ropars J."/>
            <person name="Sedzielewska K."/>
            <person name="Noel J."/>
            <person name="Charron P."/>
            <person name="Farinelli L."/>
            <person name="Marton T."/>
            <person name="Kruger M."/>
            <person name="Pelin A."/>
            <person name="Brachmann A."/>
            <person name="Corradi N."/>
        </authorList>
    </citation>
    <scope>NUCLEOTIDE SEQUENCE [LARGE SCALE GENOMIC DNA]</scope>
    <source>
        <strain evidence="4 5">C2</strain>
    </source>
</reference>